<feature type="domain" description="Thiopeptide-type bacteriocin biosynthesis" evidence="1">
    <location>
        <begin position="6"/>
        <end position="287"/>
    </location>
</feature>
<name>A0ABS4TU78_9PSEU</name>
<sequence>MSDNTWVSGHAFYHGDLDRLLLDVTVPLMAELISAELATHHFFLRYWAGGPHLRLRVLPADESAAEVRRLMREHFEKYFAENPAAERMTPDEYTEAARWLSATENAPYPEKMYPNNSLVFFPYEREHVKYGHGETIEAVERHFGQSSRIVLEFLATDPTADHRSTAAAAMMLVAWFAAVDDPALVAEWTGNFRLLRDQPDPGPGTEEQRVRLVELAGRMYVLARKWPGIDGDGMLLRWARSVGTLAGEFENTKPQAALRVLNSCAHLVCNRLRVSLAEEDALRHRAALAIGQFAKGKG</sequence>
<dbReference type="EMBL" id="JAGINW010000001">
    <property type="protein sequence ID" value="MBP2327944.1"/>
    <property type="molecule type" value="Genomic_DNA"/>
</dbReference>
<dbReference type="Proteomes" id="UP001519332">
    <property type="component" value="Unassembled WGS sequence"/>
</dbReference>
<dbReference type="Pfam" id="PF14028">
    <property type="entry name" value="Lant_dehydr_C"/>
    <property type="match status" value="1"/>
</dbReference>
<evidence type="ECO:0000259" key="1">
    <source>
        <dbReference type="Pfam" id="PF14028"/>
    </source>
</evidence>
<keyword evidence="3" id="KW-1185">Reference proteome</keyword>
<reference evidence="2 3" key="1">
    <citation type="submission" date="2021-03" db="EMBL/GenBank/DDBJ databases">
        <title>Sequencing the genomes of 1000 actinobacteria strains.</title>
        <authorList>
            <person name="Klenk H.-P."/>
        </authorList>
    </citation>
    <scope>NUCLEOTIDE SEQUENCE [LARGE SCALE GENOMIC DNA]</scope>
    <source>
        <strain evidence="2 3">DSM 46670</strain>
    </source>
</reference>
<proteinExistence type="predicted"/>
<protein>
    <recommendedName>
        <fullName evidence="1">Thiopeptide-type bacteriocin biosynthesis domain-containing protein</fullName>
    </recommendedName>
</protein>
<dbReference type="InterPro" id="IPR023809">
    <property type="entry name" value="Thiopep_bacteriocin_synth_dom"/>
</dbReference>
<comment type="caution">
    <text evidence="2">The sequence shown here is derived from an EMBL/GenBank/DDBJ whole genome shotgun (WGS) entry which is preliminary data.</text>
</comment>
<gene>
    <name evidence="2" type="ORF">JOF56_008329</name>
</gene>
<dbReference type="RefSeq" id="WP_209645035.1">
    <property type="nucleotide sequence ID" value="NZ_JAGINW010000001.1"/>
</dbReference>
<evidence type="ECO:0000313" key="2">
    <source>
        <dbReference type="EMBL" id="MBP2327944.1"/>
    </source>
</evidence>
<dbReference type="NCBIfam" id="TIGR03891">
    <property type="entry name" value="thiopep_ocin"/>
    <property type="match status" value="1"/>
</dbReference>
<organism evidence="2 3">
    <name type="scientific">Kibdelosporangium banguiense</name>
    <dbReference type="NCBI Taxonomy" id="1365924"/>
    <lineage>
        <taxon>Bacteria</taxon>
        <taxon>Bacillati</taxon>
        <taxon>Actinomycetota</taxon>
        <taxon>Actinomycetes</taxon>
        <taxon>Pseudonocardiales</taxon>
        <taxon>Pseudonocardiaceae</taxon>
        <taxon>Kibdelosporangium</taxon>
    </lineage>
</organism>
<evidence type="ECO:0000313" key="3">
    <source>
        <dbReference type="Proteomes" id="UP001519332"/>
    </source>
</evidence>
<accession>A0ABS4TU78</accession>